<reference evidence="3" key="1">
    <citation type="submission" date="2006-10" db="EMBL/GenBank/DDBJ databases">
        <authorList>
            <person name="Amadeo P."/>
            <person name="Zhao Q."/>
            <person name="Wortman J."/>
            <person name="Fraser-Liggett C."/>
            <person name="Carlton J."/>
        </authorList>
    </citation>
    <scope>NUCLEOTIDE SEQUENCE</scope>
    <source>
        <strain evidence="3">G3</strain>
    </source>
</reference>
<dbReference type="KEGG" id="tva:4732766"/>
<organism evidence="3 4">
    <name type="scientific">Trichomonas vaginalis (strain ATCC PRA-98 / G3)</name>
    <dbReference type="NCBI Taxonomy" id="412133"/>
    <lineage>
        <taxon>Eukaryota</taxon>
        <taxon>Metamonada</taxon>
        <taxon>Parabasalia</taxon>
        <taxon>Trichomonadida</taxon>
        <taxon>Trichomonadidae</taxon>
        <taxon>Trichomonas</taxon>
    </lineage>
</organism>
<accession>A2H5F1</accession>
<keyword evidence="2" id="KW-0812">Transmembrane</keyword>
<feature type="compositionally biased region" description="Low complexity" evidence="1">
    <location>
        <begin position="106"/>
        <end position="129"/>
    </location>
</feature>
<keyword evidence="2" id="KW-1133">Transmembrane helix</keyword>
<feature type="transmembrane region" description="Helical" evidence="2">
    <location>
        <begin position="175"/>
        <end position="193"/>
    </location>
</feature>
<proteinExistence type="predicted"/>
<dbReference type="VEuPathDB" id="TrichDB:TVAGG3_0110330"/>
<dbReference type="Proteomes" id="UP000001542">
    <property type="component" value="Unassembled WGS sequence"/>
</dbReference>
<keyword evidence="2" id="KW-0472">Membrane</keyword>
<reference evidence="3" key="2">
    <citation type="journal article" date="2007" name="Science">
        <title>Draft genome sequence of the sexually transmitted pathogen Trichomonas vaginalis.</title>
        <authorList>
            <person name="Carlton J.M."/>
            <person name="Hirt R.P."/>
            <person name="Silva J.C."/>
            <person name="Delcher A.L."/>
            <person name="Schatz M."/>
            <person name="Zhao Q."/>
            <person name="Wortman J.R."/>
            <person name="Bidwell S.L."/>
            <person name="Alsmark U.C.M."/>
            <person name="Besteiro S."/>
            <person name="Sicheritz-Ponten T."/>
            <person name="Noel C.J."/>
            <person name="Dacks J.B."/>
            <person name="Foster P.G."/>
            <person name="Simillion C."/>
            <person name="Van de Peer Y."/>
            <person name="Miranda-Saavedra D."/>
            <person name="Barton G.J."/>
            <person name="Westrop G.D."/>
            <person name="Mueller S."/>
            <person name="Dessi D."/>
            <person name="Fiori P.L."/>
            <person name="Ren Q."/>
            <person name="Paulsen I."/>
            <person name="Zhang H."/>
            <person name="Bastida-Corcuera F.D."/>
            <person name="Simoes-Barbosa A."/>
            <person name="Brown M.T."/>
            <person name="Hayes R.D."/>
            <person name="Mukherjee M."/>
            <person name="Okumura C.Y."/>
            <person name="Schneider R."/>
            <person name="Smith A.J."/>
            <person name="Vanacova S."/>
            <person name="Villalvazo M."/>
            <person name="Haas B.J."/>
            <person name="Pertea M."/>
            <person name="Feldblyum T.V."/>
            <person name="Utterback T.R."/>
            <person name="Shu C.L."/>
            <person name="Osoegawa K."/>
            <person name="de Jong P.J."/>
            <person name="Hrdy I."/>
            <person name="Horvathova L."/>
            <person name="Zubacova Z."/>
            <person name="Dolezal P."/>
            <person name="Malik S.B."/>
            <person name="Logsdon J.M. Jr."/>
            <person name="Henze K."/>
            <person name="Gupta A."/>
            <person name="Wang C.C."/>
            <person name="Dunne R.L."/>
            <person name="Upcroft J.A."/>
            <person name="Upcroft P."/>
            <person name="White O."/>
            <person name="Salzberg S.L."/>
            <person name="Tang P."/>
            <person name="Chiu C.-H."/>
            <person name="Lee Y.-S."/>
            <person name="Embley T.M."/>
            <person name="Coombs G.H."/>
            <person name="Mottram J.C."/>
            <person name="Tachezy J."/>
            <person name="Fraser-Liggett C.M."/>
            <person name="Johnson P.J."/>
        </authorList>
    </citation>
    <scope>NUCLEOTIDE SEQUENCE [LARGE SCALE GENOMIC DNA]</scope>
    <source>
        <strain evidence="3">G3</strain>
    </source>
</reference>
<evidence type="ECO:0000313" key="3">
    <source>
        <dbReference type="EMBL" id="EAX75366.1"/>
    </source>
</evidence>
<evidence type="ECO:0000256" key="2">
    <source>
        <dbReference type="SAM" id="Phobius"/>
    </source>
</evidence>
<feature type="region of interest" description="Disordered" evidence="1">
    <location>
        <begin position="100"/>
        <end position="129"/>
    </location>
</feature>
<dbReference type="EMBL" id="DS126518">
    <property type="protein sequence ID" value="EAX75366.1"/>
    <property type="molecule type" value="Genomic_DNA"/>
</dbReference>
<sequence>MFAQRKFFPISANDPLFGFSLGGDAAFDWEDLANNSAQALLNMCRKNDLQIDPPYLKRTMILQLREFMESRGKRATLQLAPSREHVANLRIDYLSTSTKSQKRQAYTPSRSSTSSVTSEEYSSTTSSVPLNQPYLEEDCLKEKANLVDTVRLAFKAPTKFMNEILSISPEKQRNVFRYLFAALHIILFVSYLTSNNFKLQKPPRTLNYP</sequence>
<dbReference type="AlphaFoldDB" id="A2H5F1"/>
<evidence type="ECO:0000313" key="4">
    <source>
        <dbReference type="Proteomes" id="UP000001542"/>
    </source>
</evidence>
<dbReference type="VEuPathDB" id="TrichDB:TVAG_064390"/>
<evidence type="ECO:0000256" key="1">
    <source>
        <dbReference type="SAM" id="MobiDB-lite"/>
    </source>
</evidence>
<dbReference type="RefSeq" id="XP_001288296.1">
    <property type="nucleotide sequence ID" value="XM_001288295.1"/>
</dbReference>
<name>A2H5F1_TRIV3</name>
<dbReference type="InParanoid" id="A2H5F1"/>
<keyword evidence="4" id="KW-1185">Reference proteome</keyword>
<protein>
    <submittedName>
        <fullName evidence="3">Uncharacterized protein</fullName>
    </submittedName>
</protein>
<gene>
    <name evidence="3" type="ORF">TVAG_064390</name>
</gene>